<feature type="region of interest" description="Disordered" evidence="1">
    <location>
        <begin position="146"/>
        <end position="284"/>
    </location>
</feature>
<feature type="compositionally biased region" description="Polar residues" evidence="1">
    <location>
        <begin position="259"/>
        <end position="270"/>
    </location>
</feature>
<name>A0A830FID7_HALAR</name>
<feature type="compositionally biased region" description="Low complexity" evidence="1">
    <location>
        <begin position="203"/>
        <end position="251"/>
    </location>
</feature>
<reference evidence="2" key="1">
    <citation type="journal article" date="2014" name="Int. J. Syst. Evol. Microbiol.">
        <title>Complete genome sequence of Corynebacterium casei LMG S-19264T (=DSM 44701T), isolated from a smear-ripened cheese.</title>
        <authorList>
            <consortium name="US DOE Joint Genome Institute (JGI-PGF)"/>
            <person name="Walter F."/>
            <person name="Albersmeier A."/>
            <person name="Kalinowski J."/>
            <person name="Ruckert C."/>
        </authorList>
    </citation>
    <scope>NUCLEOTIDE SEQUENCE</scope>
    <source>
        <strain evidence="2">JCM 15759</strain>
    </source>
</reference>
<evidence type="ECO:0000313" key="2">
    <source>
        <dbReference type="EMBL" id="GGM49791.1"/>
    </source>
</evidence>
<feature type="compositionally biased region" description="Acidic residues" evidence="1">
    <location>
        <begin position="189"/>
        <end position="202"/>
    </location>
</feature>
<feature type="compositionally biased region" description="Low complexity" evidence="1">
    <location>
        <begin position="176"/>
        <end position="188"/>
    </location>
</feature>
<feature type="compositionally biased region" description="Polar residues" evidence="1">
    <location>
        <begin position="146"/>
        <end position="159"/>
    </location>
</feature>
<dbReference type="Proteomes" id="UP000656367">
    <property type="component" value="Unassembled WGS sequence"/>
</dbReference>
<sequence>MKRLATVAGLCIALSLCVGLAMGAGTTSVVVQPSTDTVAVGNTTTVDIVVTSATDGVGSLDIDIASTNGSVATISNTTVGGNPDTVQSSQDANSVRVAATGMDTADSGSTPVVSVTLTGEAVGTSDVDLTVAAVGDESGNAYNVTSVRAGTLTVESGNDTTTTPTETPTPTPTPTETPTEADSSNSGDSNDDDDDGDDDDSDSSSSSDSGDTATPTDTPTVTEPTPNDTPTTTPTATEQPTETATPTQTSSGGPAITPDVTNTSSQTRATDSVEPSGGSPTNLLVGGSILVAVLGGITIYRRL</sequence>
<organism evidence="2 3">
    <name type="scientific">Haloarcula argentinensis</name>
    <dbReference type="NCBI Taxonomy" id="43776"/>
    <lineage>
        <taxon>Archaea</taxon>
        <taxon>Methanobacteriati</taxon>
        <taxon>Methanobacteriota</taxon>
        <taxon>Stenosarchaea group</taxon>
        <taxon>Halobacteria</taxon>
        <taxon>Halobacteriales</taxon>
        <taxon>Haloarculaceae</taxon>
        <taxon>Haloarcula</taxon>
    </lineage>
</organism>
<comment type="caution">
    <text evidence="2">The sequence shown here is derived from an EMBL/GenBank/DDBJ whole genome shotgun (WGS) entry which is preliminary data.</text>
</comment>
<proteinExistence type="predicted"/>
<protein>
    <submittedName>
        <fullName evidence="2">Uncharacterized protein</fullName>
    </submittedName>
</protein>
<dbReference type="EMBL" id="BMON01000004">
    <property type="protein sequence ID" value="GGM49791.1"/>
    <property type="molecule type" value="Genomic_DNA"/>
</dbReference>
<evidence type="ECO:0000313" key="3">
    <source>
        <dbReference type="Proteomes" id="UP000656367"/>
    </source>
</evidence>
<evidence type="ECO:0000256" key="1">
    <source>
        <dbReference type="SAM" id="MobiDB-lite"/>
    </source>
</evidence>
<accession>A0A830FID7</accession>
<gene>
    <name evidence="2" type="ORF">GCM10009006_33800</name>
</gene>
<dbReference type="AlphaFoldDB" id="A0A830FID7"/>
<reference evidence="2" key="2">
    <citation type="submission" date="2020-09" db="EMBL/GenBank/DDBJ databases">
        <authorList>
            <person name="Sun Q."/>
            <person name="Ohkuma M."/>
        </authorList>
    </citation>
    <scope>NUCLEOTIDE SEQUENCE</scope>
    <source>
        <strain evidence="2">JCM 15759</strain>
    </source>
</reference>